<dbReference type="Proteomes" id="UP000028006">
    <property type="component" value="Unassembled WGS sequence"/>
</dbReference>
<evidence type="ECO:0000313" key="2">
    <source>
        <dbReference type="Proteomes" id="UP000028006"/>
    </source>
</evidence>
<dbReference type="RefSeq" id="WP_034873979.1">
    <property type="nucleotide sequence ID" value="NZ_JOKG01000002.1"/>
</dbReference>
<dbReference type="InterPro" id="IPR019694">
    <property type="entry name" value="Phage_HP1_Orf23"/>
</dbReference>
<keyword evidence="2" id="KW-1185">Reference proteome</keyword>
<dbReference type="eggNOG" id="ENOG502Z878">
    <property type="taxonomic scope" value="Bacteria"/>
</dbReference>
<organism evidence="1 2">
    <name type="scientific">Endozoicomonas montiporae</name>
    <dbReference type="NCBI Taxonomy" id="1027273"/>
    <lineage>
        <taxon>Bacteria</taxon>
        <taxon>Pseudomonadati</taxon>
        <taxon>Pseudomonadota</taxon>
        <taxon>Gammaproteobacteria</taxon>
        <taxon>Oceanospirillales</taxon>
        <taxon>Endozoicomonadaceae</taxon>
        <taxon>Endozoicomonas</taxon>
    </lineage>
</organism>
<protein>
    <recommendedName>
        <fullName evidence="3">Phage tail protein</fullName>
    </recommendedName>
</protein>
<evidence type="ECO:0000313" key="1">
    <source>
        <dbReference type="EMBL" id="KEQ14209.1"/>
    </source>
</evidence>
<name>A0A081N6Y6_9GAMM</name>
<dbReference type="Pfam" id="PF10758">
    <property type="entry name" value="DUF2586"/>
    <property type="match status" value="1"/>
</dbReference>
<proteinExistence type="predicted"/>
<dbReference type="EMBL" id="JOKG01000002">
    <property type="protein sequence ID" value="KEQ14209.1"/>
    <property type="molecule type" value="Genomic_DNA"/>
</dbReference>
<sequence>MALGSVTVNNLNLNQGTPTEVERLFLFTGLAPAPNDNLGLVHAIAADTDLDELLGQGDSPLKTQLAAARTNGGQNWYAYAKPLSAQTDLLDAIDDAVGEVSVEAVVATDPVTQTKQLEDMEAKAQSFIGKYQRRVFIMACFRGIDKETESWAEYQIAGKAVSDSVAAERVVLVPLFYGDFQGVLAGRLCNRAVTVADSPMRVATGSLLGNYAERPVDKSGAVLTKAVLLDLHDNGRFTVPQWYEDYDGMYTSDCLTLAPETSDYKIIENLRVADKAARRIYLLAVARVSDRRLNSTPASIESNRTYFMRPLREMSHSTTFAGETFPGEIEQPDDSSIEIVWPEKYKVQVFFSVKPYNAPKSIECNIMLDLSNG</sequence>
<reference evidence="1 2" key="1">
    <citation type="submission" date="2014-06" db="EMBL/GenBank/DDBJ databases">
        <title>Whole Genome Sequences of Three Symbiotic Endozoicomonas Bacteria.</title>
        <authorList>
            <person name="Neave M.J."/>
            <person name="Apprill A."/>
            <person name="Voolstra C.R."/>
        </authorList>
    </citation>
    <scope>NUCLEOTIDE SEQUENCE [LARGE SCALE GENOMIC DNA]</scope>
    <source>
        <strain evidence="1 2">LMG 24815</strain>
    </source>
</reference>
<evidence type="ECO:0008006" key="3">
    <source>
        <dbReference type="Google" id="ProtNLM"/>
    </source>
</evidence>
<gene>
    <name evidence="1" type="ORF">GZ77_07205</name>
</gene>
<comment type="caution">
    <text evidence="1">The sequence shown here is derived from an EMBL/GenBank/DDBJ whole genome shotgun (WGS) entry which is preliminary data.</text>
</comment>
<dbReference type="AlphaFoldDB" id="A0A081N6Y6"/>
<accession>A0A081N6Y6</accession>